<reference evidence="1" key="1">
    <citation type="submission" date="2021-01" db="UniProtKB">
        <authorList>
            <consortium name="EnsemblPlants"/>
        </authorList>
    </citation>
    <scope>IDENTIFICATION</scope>
</reference>
<proteinExistence type="predicted"/>
<organism evidence="1 2">
    <name type="scientific">Kalanchoe fedtschenkoi</name>
    <name type="common">Lavender scallops</name>
    <name type="synonym">South American air plant</name>
    <dbReference type="NCBI Taxonomy" id="63787"/>
    <lineage>
        <taxon>Eukaryota</taxon>
        <taxon>Viridiplantae</taxon>
        <taxon>Streptophyta</taxon>
        <taxon>Embryophyta</taxon>
        <taxon>Tracheophyta</taxon>
        <taxon>Spermatophyta</taxon>
        <taxon>Magnoliopsida</taxon>
        <taxon>eudicotyledons</taxon>
        <taxon>Gunneridae</taxon>
        <taxon>Pentapetalae</taxon>
        <taxon>Saxifragales</taxon>
        <taxon>Crassulaceae</taxon>
        <taxon>Kalanchoe</taxon>
    </lineage>
</organism>
<evidence type="ECO:0000313" key="2">
    <source>
        <dbReference type="Proteomes" id="UP000594263"/>
    </source>
</evidence>
<accession>A0A7N0T767</accession>
<dbReference type="Gramene" id="Kaladp0024s0566.1.v1.1">
    <property type="protein sequence ID" value="Kaladp0024s0566.1.v1.1"/>
    <property type="gene ID" value="Kaladp0024s0566.v1.1"/>
</dbReference>
<dbReference type="AlphaFoldDB" id="A0A7N0T767"/>
<protein>
    <submittedName>
        <fullName evidence="1">Uncharacterized protein</fullName>
    </submittedName>
</protein>
<evidence type="ECO:0000313" key="1">
    <source>
        <dbReference type="EnsemblPlants" id="Kaladp0024s0566.1.v1.1"/>
    </source>
</evidence>
<sequence>MKLTIWDKDLNRQLLLGTCVKIQDVSHMFNAIFEVLLQCESSAAASSSFLRMWLENRT</sequence>
<name>A0A7N0T767_KALFE</name>
<dbReference type="Proteomes" id="UP000594263">
    <property type="component" value="Unplaced"/>
</dbReference>
<keyword evidence="2" id="KW-1185">Reference proteome</keyword>
<dbReference type="EnsemblPlants" id="Kaladp0024s0566.1.v1.1">
    <property type="protein sequence ID" value="Kaladp0024s0566.1.v1.1"/>
    <property type="gene ID" value="Kaladp0024s0566.v1.1"/>
</dbReference>